<gene>
    <name evidence="1" type="ORF">MM415B02620_0008</name>
</gene>
<reference evidence="1" key="1">
    <citation type="submission" date="2020-03" db="EMBL/GenBank/DDBJ databases">
        <title>The deep terrestrial virosphere.</title>
        <authorList>
            <person name="Holmfeldt K."/>
            <person name="Nilsson E."/>
            <person name="Simone D."/>
            <person name="Lopez-Fernandez M."/>
            <person name="Wu X."/>
            <person name="de Brujin I."/>
            <person name="Lundin D."/>
            <person name="Andersson A."/>
            <person name="Bertilsson S."/>
            <person name="Dopson M."/>
        </authorList>
    </citation>
    <scope>NUCLEOTIDE SEQUENCE</scope>
    <source>
        <strain evidence="1">MM415B02620</strain>
    </source>
</reference>
<accession>A0A6M3L2Z8</accession>
<proteinExistence type="predicted"/>
<name>A0A6M3L2Z8_9ZZZZ</name>
<organism evidence="1">
    <name type="scientific">viral metagenome</name>
    <dbReference type="NCBI Taxonomy" id="1070528"/>
    <lineage>
        <taxon>unclassified sequences</taxon>
        <taxon>metagenomes</taxon>
        <taxon>organismal metagenomes</taxon>
    </lineage>
</organism>
<dbReference type="EMBL" id="MT142820">
    <property type="protein sequence ID" value="QJA89057.1"/>
    <property type="molecule type" value="Genomic_DNA"/>
</dbReference>
<dbReference type="AlphaFoldDB" id="A0A6M3L2Z8"/>
<protein>
    <submittedName>
        <fullName evidence="1">Uncharacterized protein</fullName>
    </submittedName>
</protein>
<evidence type="ECO:0000313" key="1">
    <source>
        <dbReference type="EMBL" id="QJA89057.1"/>
    </source>
</evidence>
<sequence>MATGIATEKTLLLIKGYLASLSVSGYGALTAGNANAFAFAWQNPETYKILVTRVVVEVTTPGGTVNSVLDVGTGASATTHNDNFLDGINLNAAAVYDSMNSTDKGTNGVMKPVLLDENGGTTDYLTGQILVANAAALVGKYYVFYMPR</sequence>